<evidence type="ECO:0000313" key="8">
    <source>
        <dbReference type="Proteomes" id="UP000632138"/>
    </source>
</evidence>
<dbReference type="EC" id="2.10.1.1" evidence="5"/>
<evidence type="ECO:0000256" key="4">
    <source>
        <dbReference type="ARBA" id="ARBA00047317"/>
    </source>
</evidence>
<dbReference type="InterPro" id="IPR036425">
    <property type="entry name" value="MoaB/Mog-like_dom_sf"/>
</dbReference>
<dbReference type="SMART" id="SM00852">
    <property type="entry name" value="MoCF_biosynth"/>
    <property type="match status" value="1"/>
</dbReference>
<comment type="catalytic activity">
    <reaction evidence="4">
        <text>adenylyl-molybdopterin + molybdate = Mo-molybdopterin + AMP + H(+)</text>
        <dbReference type="Rhea" id="RHEA:35047"/>
        <dbReference type="ChEBI" id="CHEBI:15378"/>
        <dbReference type="ChEBI" id="CHEBI:36264"/>
        <dbReference type="ChEBI" id="CHEBI:62727"/>
        <dbReference type="ChEBI" id="CHEBI:71302"/>
        <dbReference type="ChEBI" id="CHEBI:456215"/>
        <dbReference type="EC" id="2.10.1.1"/>
    </reaction>
</comment>
<sequence>MTQQRRHVTGLAWADARAAARDLPAALPPETTTPQAACGCVLAEPIHAAASVPGFDNAAMDGYAVAGLGPWTIVGLLLAGHSQCHDPDNELRPGGDASDGERLREGASVGERLRAGRAFVDEELLESDALVDERWPGCDVLGPGTAVEIATGARVPAEADAVLPYEDCHVEGGIVHGARGPRNHIRRAGDDLRPGDLIVPAGRTVTATVAAAATQAGVESVLVRRRPTVALLVTGDEVVLTGRPGPGQVRDSFSGIVAAVTGRAGGVLHFVRHVGDNPDHLAAALGAPDLEPASLDVAAGDGLTGDARRENRPMCDLGVGGSADVVVVSGSSSAGAADHLHALLDELGAEWLVRGVACRPGHPQALAQLPDGRWVVSLPGNPYAGLVSALTLLEPLLEALAGRAPAPLPRVAVTGEAKLVPGGVRIVPVRWRREGAVAEVLPAKGSAGLAAAAAADALAVLPDDWTEGGEAVLLALP</sequence>
<dbReference type="Pfam" id="PF00994">
    <property type="entry name" value="MoCF_biosynth"/>
    <property type="match status" value="1"/>
</dbReference>
<evidence type="ECO:0000256" key="3">
    <source>
        <dbReference type="ARBA" id="ARBA00022505"/>
    </source>
</evidence>
<evidence type="ECO:0000256" key="5">
    <source>
        <dbReference type="RuleBase" id="RU365090"/>
    </source>
</evidence>
<keyword evidence="5" id="KW-0501">Molybdenum cofactor biosynthesis</keyword>
<feature type="domain" description="MoaB/Mog" evidence="6">
    <location>
        <begin position="230"/>
        <end position="399"/>
    </location>
</feature>
<accession>A0ABS2A3L7</accession>
<dbReference type="RefSeq" id="WP_203374334.1">
    <property type="nucleotide sequence ID" value="NZ_JAENHP010000001.1"/>
</dbReference>
<dbReference type="InterPro" id="IPR036688">
    <property type="entry name" value="MoeA_C_domain_IV_sf"/>
</dbReference>
<dbReference type="SUPFAM" id="SSF53218">
    <property type="entry name" value="Molybdenum cofactor biosynthesis proteins"/>
    <property type="match status" value="2"/>
</dbReference>
<organism evidence="7 8">
    <name type="scientific">Paractinoplanes ovalisporus</name>
    <dbReference type="NCBI Taxonomy" id="2810368"/>
    <lineage>
        <taxon>Bacteria</taxon>
        <taxon>Bacillati</taxon>
        <taxon>Actinomycetota</taxon>
        <taxon>Actinomycetes</taxon>
        <taxon>Micromonosporales</taxon>
        <taxon>Micromonosporaceae</taxon>
        <taxon>Paractinoplanes</taxon>
    </lineage>
</organism>
<dbReference type="Gene3D" id="3.40.980.10">
    <property type="entry name" value="MoaB/Mog-like domain"/>
    <property type="match status" value="2"/>
</dbReference>
<dbReference type="Gene3D" id="3.90.105.10">
    <property type="entry name" value="Molybdopterin biosynthesis moea protein, domain 2"/>
    <property type="match status" value="2"/>
</dbReference>
<comment type="function">
    <text evidence="1 5">Catalyzes the insertion of molybdate into adenylated molybdopterin with the concomitant release of AMP.</text>
</comment>
<dbReference type="Gene3D" id="2.170.190.11">
    <property type="entry name" value="Molybdopterin biosynthesis moea protein, domain 3"/>
    <property type="match status" value="2"/>
</dbReference>
<dbReference type="Pfam" id="PF03453">
    <property type="entry name" value="MoeA_N"/>
    <property type="match status" value="1"/>
</dbReference>
<evidence type="ECO:0000313" key="7">
    <source>
        <dbReference type="EMBL" id="MBM2614442.1"/>
    </source>
</evidence>
<keyword evidence="5" id="KW-0808">Transferase</keyword>
<gene>
    <name evidence="7" type="ORF">JIG36_02570</name>
</gene>
<comment type="similarity">
    <text evidence="2 5">Belongs to the MoeA family.</text>
</comment>
<dbReference type="EMBL" id="JAENHP010000001">
    <property type="protein sequence ID" value="MBM2614442.1"/>
    <property type="molecule type" value="Genomic_DNA"/>
</dbReference>
<dbReference type="InterPro" id="IPR036135">
    <property type="entry name" value="MoeA_linker/N_sf"/>
</dbReference>
<dbReference type="PANTHER" id="PTHR10192:SF5">
    <property type="entry name" value="GEPHYRIN"/>
    <property type="match status" value="1"/>
</dbReference>
<keyword evidence="8" id="KW-1185">Reference proteome</keyword>
<dbReference type="InterPro" id="IPR038987">
    <property type="entry name" value="MoeA-like"/>
</dbReference>
<proteinExistence type="inferred from homology"/>
<keyword evidence="3 5" id="KW-0500">Molybdenum</keyword>
<comment type="caution">
    <text evidence="7">The sequence shown here is derived from an EMBL/GenBank/DDBJ whole genome shotgun (WGS) entry which is preliminary data.</text>
</comment>
<dbReference type="InterPro" id="IPR005110">
    <property type="entry name" value="MoeA_linker/N"/>
</dbReference>
<keyword evidence="5" id="KW-0479">Metal-binding</keyword>
<protein>
    <recommendedName>
        <fullName evidence="5">Molybdopterin molybdenumtransferase</fullName>
        <ecNumber evidence="5">2.10.1.1</ecNumber>
    </recommendedName>
</protein>
<dbReference type="PANTHER" id="PTHR10192">
    <property type="entry name" value="MOLYBDOPTERIN BIOSYNTHESIS PROTEIN"/>
    <property type="match status" value="1"/>
</dbReference>
<dbReference type="InterPro" id="IPR001453">
    <property type="entry name" value="MoaB/Mog_dom"/>
</dbReference>
<comment type="cofactor">
    <cofactor evidence="5">
        <name>Mg(2+)</name>
        <dbReference type="ChEBI" id="CHEBI:18420"/>
    </cofactor>
</comment>
<dbReference type="SUPFAM" id="SSF63882">
    <property type="entry name" value="MoeA N-terminal region -like"/>
    <property type="match status" value="2"/>
</dbReference>
<keyword evidence="5" id="KW-0460">Magnesium</keyword>
<name>A0ABS2A3L7_9ACTN</name>
<evidence type="ECO:0000259" key="6">
    <source>
        <dbReference type="SMART" id="SM00852"/>
    </source>
</evidence>
<dbReference type="Gene3D" id="2.40.340.10">
    <property type="entry name" value="MoeA, C-terminal, domain IV"/>
    <property type="match status" value="1"/>
</dbReference>
<evidence type="ECO:0000256" key="1">
    <source>
        <dbReference type="ARBA" id="ARBA00002901"/>
    </source>
</evidence>
<comment type="pathway">
    <text evidence="5">Cofactor biosynthesis; molybdopterin biosynthesis.</text>
</comment>
<reference evidence="7 8" key="1">
    <citation type="submission" date="2021-01" db="EMBL/GenBank/DDBJ databases">
        <title>Actinoplanes sp. nov. LDG1-06 isolated from lichen.</title>
        <authorList>
            <person name="Saeng-In P."/>
            <person name="Phongsopitanun W."/>
            <person name="Kanchanasin P."/>
            <person name="Yuki M."/>
            <person name="Kudo T."/>
            <person name="Ohkuma M."/>
            <person name="Tanasupawat S."/>
        </authorList>
    </citation>
    <scope>NUCLEOTIDE SEQUENCE [LARGE SCALE GENOMIC DNA]</scope>
    <source>
        <strain evidence="7 8">LDG1-06</strain>
    </source>
</reference>
<evidence type="ECO:0000256" key="2">
    <source>
        <dbReference type="ARBA" id="ARBA00010763"/>
    </source>
</evidence>
<dbReference type="Proteomes" id="UP000632138">
    <property type="component" value="Unassembled WGS sequence"/>
</dbReference>